<dbReference type="PROSITE" id="PS01124">
    <property type="entry name" value="HTH_ARAC_FAMILY_2"/>
    <property type="match status" value="1"/>
</dbReference>
<dbReference type="InterPro" id="IPR009057">
    <property type="entry name" value="Homeodomain-like_sf"/>
</dbReference>
<keyword evidence="3" id="KW-0804">Transcription</keyword>
<evidence type="ECO:0000256" key="1">
    <source>
        <dbReference type="ARBA" id="ARBA00023015"/>
    </source>
</evidence>
<sequence length="335" mass="36825">MSESPAVAAATAPACLLDAFPLLRARSAATASEAIGRVFSPHRLELDDQSAALNVQHNQIRLRELSLNVLTYGSGVRIDPGERGDFYMVQIPLAGRAHLSCGRDEVAVDTQTLSVLQPRARSRMHWSSDCTMILLQVPRTVVDRRAAEWGLGPKPRFALARPRHEPAVGAWWQAVLDLTTNLDRYGQQWLQHPAAYAAMEEFLLSGFTSMLREPTDGAPRPGDRGDARCVRRAKEFIEAHLRQSLTLGEIAAHACVSPRALEAAFKRDGEPPPLVYARQRRLHAVRQALLAGARHGGTASVTEVALDHGFLHMGRFAAQYRALFGCAPSDTLRLH</sequence>
<dbReference type="Pfam" id="PF12833">
    <property type="entry name" value="HTH_18"/>
    <property type="match status" value="1"/>
</dbReference>
<dbReference type="InterPro" id="IPR035418">
    <property type="entry name" value="AraC-bd_2"/>
</dbReference>
<dbReference type="Proteomes" id="UP001365405">
    <property type="component" value="Unassembled WGS sequence"/>
</dbReference>
<keyword evidence="1" id="KW-0805">Transcription regulation</keyword>
<dbReference type="PANTHER" id="PTHR46796:SF12">
    <property type="entry name" value="HTH-TYPE DNA-BINDING TRANSCRIPTIONAL ACTIVATOR EUTR"/>
    <property type="match status" value="1"/>
</dbReference>
<feature type="domain" description="HTH araC/xylS-type" evidence="4">
    <location>
        <begin position="231"/>
        <end position="334"/>
    </location>
</feature>
<dbReference type="EMBL" id="JBBUTH010000010">
    <property type="protein sequence ID" value="MEK8053108.1"/>
    <property type="molecule type" value="Genomic_DNA"/>
</dbReference>
<proteinExistence type="predicted"/>
<protein>
    <submittedName>
        <fullName evidence="5">AraC family transcriptional regulator</fullName>
    </submittedName>
</protein>
<evidence type="ECO:0000256" key="3">
    <source>
        <dbReference type="ARBA" id="ARBA00023163"/>
    </source>
</evidence>
<gene>
    <name evidence="5" type="ORF">AACH10_22835</name>
</gene>
<dbReference type="SUPFAM" id="SSF46689">
    <property type="entry name" value="Homeodomain-like"/>
    <property type="match status" value="1"/>
</dbReference>
<dbReference type="SMART" id="SM00342">
    <property type="entry name" value="HTH_ARAC"/>
    <property type="match status" value="1"/>
</dbReference>
<reference evidence="5 6" key="1">
    <citation type="submission" date="2024-04" db="EMBL/GenBank/DDBJ databases">
        <title>Novel species of the genus Ideonella isolated from streams.</title>
        <authorList>
            <person name="Lu H."/>
        </authorList>
    </citation>
    <scope>NUCLEOTIDE SEQUENCE [LARGE SCALE GENOMIC DNA]</scope>
    <source>
        <strain evidence="5 6">DXS22W</strain>
    </source>
</reference>
<evidence type="ECO:0000313" key="6">
    <source>
        <dbReference type="Proteomes" id="UP001365405"/>
    </source>
</evidence>
<dbReference type="Pfam" id="PF14525">
    <property type="entry name" value="AraC_binding_2"/>
    <property type="match status" value="1"/>
</dbReference>
<keyword evidence="2" id="KW-0238">DNA-binding</keyword>
<dbReference type="InterPro" id="IPR018060">
    <property type="entry name" value="HTH_AraC"/>
</dbReference>
<dbReference type="InterPro" id="IPR050204">
    <property type="entry name" value="AraC_XylS_family_regulators"/>
</dbReference>
<keyword evidence="6" id="KW-1185">Reference proteome</keyword>
<dbReference type="PANTHER" id="PTHR46796">
    <property type="entry name" value="HTH-TYPE TRANSCRIPTIONAL ACTIVATOR RHAS-RELATED"/>
    <property type="match status" value="1"/>
</dbReference>
<evidence type="ECO:0000259" key="4">
    <source>
        <dbReference type="PROSITE" id="PS01124"/>
    </source>
</evidence>
<accession>A0ABU9CMR0</accession>
<name>A0ABU9CMR0_9BURK</name>
<dbReference type="Gene3D" id="1.10.10.60">
    <property type="entry name" value="Homeodomain-like"/>
    <property type="match status" value="1"/>
</dbReference>
<organism evidence="5 6">
    <name type="scientific">Pseudaquabacterium inlustre</name>
    <dbReference type="NCBI Taxonomy" id="2984192"/>
    <lineage>
        <taxon>Bacteria</taxon>
        <taxon>Pseudomonadati</taxon>
        <taxon>Pseudomonadota</taxon>
        <taxon>Betaproteobacteria</taxon>
        <taxon>Burkholderiales</taxon>
        <taxon>Sphaerotilaceae</taxon>
        <taxon>Pseudaquabacterium</taxon>
    </lineage>
</organism>
<evidence type="ECO:0000256" key="2">
    <source>
        <dbReference type="ARBA" id="ARBA00023125"/>
    </source>
</evidence>
<evidence type="ECO:0000313" key="5">
    <source>
        <dbReference type="EMBL" id="MEK8053108.1"/>
    </source>
</evidence>
<comment type="caution">
    <text evidence="5">The sequence shown here is derived from an EMBL/GenBank/DDBJ whole genome shotgun (WGS) entry which is preliminary data.</text>
</comment>
<dbReference type="RefSeq" id="WP_341412840.1">
    <property type="nucleotide sequence ID" value="NZ_JBBUTH010000010.1"/>
</dbReference>